<dbReference type="RefSeq" id="XP_002769063.1">
    <property type="nucleotide sequence ID" value="XM_002769017.1"/>
</dbReference>
<evidence type="ECO:0000313" key="3">
    <source>
        <dbReference type="Proteomes" id="UP000007800"/>
    </source>
</evidence>
<evidence type="ECO:0000313" key="2">
    <source>
        <dbReference type="EMBL" id="EER01781.1"/>
    </source>
</evidence>
<accession>C5LNA2</accession>
<dbReference type="GeneID" id="9040363"/>
<dbReference type="Proteomes" id="UP000007800">
    <property type="component" value="Unassembled WGS sequence"/>
</dbReference>
<protein>
    <submittedName>
        <fullName evidence="2">Uncharacterized protein</fullName>
    </submittedName>
</protein>
<dbReference type="InParanoid" id="C5LNA2"/>
<gene>
    <name evidence="2" type="ORF">Pmar_PMAR015523</name>
</gene>
<organism evidence="3">
    <name type="scientific">Perkinsus marinus (strain ATCC 50983 / TXsc)</name>
    <dbReference type="NCBI Taxonomy" id="423536"/>
    <lineage>
        <taxon>Eukaryota</taxon>
        <taxon>Sar</taxon>
        <taxon>Alveolata</taxon>
        <taxon>Perkinsozoa</taxon>
        <taxon>Perkinsea</taxon>
        <taxon>Perkinsida</taxon>
        <taxon>Perkinsidae</taxon>
        <taxon>Perkinsus</taxon>
    </lineage>
</organism>
<proteinExistence type="predicted"/>
<dbReference type="EMBL" id="GG683749">
    <property type="protein sequence ID" value="EER01781.1"/>
    <property type="molecule type" value="Genomic_DNA"/>
</dbReference>
<sequence>MTPADGTAKTSPRPRPASILAHHLRENNQLQAEVENLKGELERKSGTIDRLKASCTNSSCTRCPILLHRVKELEELVNEMNKMAGQQMSQGRDTAKRTGDH</sequence>
<feature type="region of interest" description="Disordered" evidence="1">
    <location>
        <begin position="82"/>
        <end position="101"/>
    </location>
</feature>
<reference evidence="2 3" key="1">
    <citation type="submission" date="2008-07" db="EMBL/GenBank/DDBJ databases">
        <authorList>
            <person name="El-Sayed N."/>
            <person name="Caler E."/>
            <person name="Inman J."/>
            <person name="Amedeo P."/>
            <person name="Hass B."/>
            <person name="Wortman J."/>
        </authorList>
    </citation>
    <scope>NUCLEOTIDE SEQUENCE [LARGE SCALE GENOMIC DNA]</scope>
    <source>
        <strain evidence="3">ATCC 50983 / TXsc</strain>
    </source>
</reference>
<keyword evidence="3" id="KW-1185">Reference proteome</keyword>
<evidence type="ECO:0000256" key="1">
    <source>
        <dbReference type="SAM" id="MobiDB-lite"/>
    </source>
</evidence>
<name>C5LNA2_PERM5</name>
<dbReference type="AlphaFoldDB" id="C5LNA2"/>